<dbReference type="GO" id="GO:0042147">
    <property type="term" value="P:retrograde transport, endosome to Golgi"/>
    <property type="evidence" value="ECO:0007669"/>
    <property type="project" value="TreeGrafter"/>
</dbReference>
<dbReference type="GO" id="GO:0034066">
    <property type="term" value="C:Ric1-Rgp1 guanyl-nucleotide exchange factor complex"/>
    <property type="evidence" value="ECO:0007669"/>
    <property type="project" value="InterPro"/>
</dbReference>
<dbReference type="GO" id="GO:0000139">
    <property type="term" value="C:Golgi membrane"/>
    <property type="evidence" value="ECO:0007669"/>
    <property type="project" value="TreeGrafter"/>
</dbReference>
<feature type="region of interest" description="Disordered" evidence="4">
    <location>
        <begin position="1192"/>
        <end position="1239"/>
    </location>
</feature>
<sequence length="1499" mass="168444">MYYPVGWPKVLQFPQLESGKLQQVICNLDKILCAILTSDSLLIWYIKPCVPIICHRRCENSLEELGNNVSVQWKPDSSMLIVSTSKSHLIVYELVVPTNTKTLYELVESSYPTFKRESDELFIKENIPPLIFSKAYEFEIEGGISDVVAIREELMIATCDGKILRYSWQGEEKRDFSLNLKRIPFCTDQQVIRAVPLADPGVFVKNIKYSPLLGGYAIVLNDGRAGFLASTDSKFDPNTVTGIWAMHLEDATTVALNHKYKLIAFGRKNSHGILYNIDEMTGGLSEVHKLILSTHDYPGFPGSVTTLRWTPDGTALAMVWSFGGFSIWSTFGAMIMCSLCWDYGIHVSDPVIQNPLCIKSLDWTAEGYQLWMINAEKRTERKSDPEFAPFPDKDRNGAKKESKLFAFANKALVINFAKSPMTVNPCMSKQQHIYLQAEDRIYINLGRISSVNVDEETVILSTIENGINLHPPLPKNDCNNHLALMSAGAKSWNTINIPHSYIGNSYPIRYTALDDECEYLAVAGRTGIAHYSLIQRKWRLFGNETQEKDFIVTGGLIWWKGNIIMGVYNFSLQQDEIRIYPKTEKLDNLYCRVEKIESQVILLNTYNDNLIVYTSDNSITLYTMKHSSPPAISSVTLTKRYEFDCRDIQGFTFHPACVILVALTNIRIETSRFSTNNRDSVPRETSVYPPSIPEAQQTSSLSIIMNVHGRVMMIKIEKDDTNEYHRKLSLPTVLVSNCETIWFPKDTNLEKPHLTASLWLYCGSHGMKVWLPVFPREGDEAHTFMSRRIMLHFPLNKFYPLAILFDDAIILGAENDTILLGNDTNSTISLPYSTLERTSLLFLHPILRQLIKRNLGFHAWEIARTCMMLPYFSHTLELLLHEVLEEEATSTEPIPDALLPSIVSFIQEFPVYHQTIGRCARKTEVALWPHLFSTVGSPRALFTECLNCGDLDTAATYLLILQNLEPPSVAQNHATLLLDAALDQTYFNLVKELVRFLKRIDPDDAGGPRQLSTTNPSYGPVSHKVEGPEDEISILLGTLQVPRTRSASVPIKTTSSPKEKISNNSINTSSHRPGDVTKNTNQNRTRKTSSGESKDADKSSSLEYLSPDEFYIDVILQRHARKLLSNCRLFDLGTFAAQLDFHTVTWLKKEANRAARLDNYLQALKKIHADFNWPFPIFFPNSVMETENGINTTSSSSLVAPSQSEDEISSSSGLPQVQVDSGYQSRPPTENGREVGGGELGILSEKTINAMLRPHSGYREDLSIASEDVSSIAGGIEDNSVLEEWANKSESISKTVLSKNENFVQQDVEKKGSPRSEVQLRYLLQIMMEANCLEIASLISVVLKDYLALIRIVNAARSPPNDKTVVSRLYQNLKAIEAWAQSECHGYTPFFNRIQPQLNSLKAFLLQMPQVPNIPRQSSANSSLLKGGANKHLNLNRSLSMGDYPKDPGVKIDLSKYSPSKKSHYDATESNDIKEKGSSPSEEIVELPTVDEDGSCIIS</sequence>
<feature type="compositionally biased region" description="Acidic residues" evidence="4">
    <location>
        <begin position="1483"/>
        <end position="1499"/>
    </location>
</feature>
<feature type="region of interest" description="Disordered" evidence="4">
    <location>
        <begin position="1450"/>
        <end position="1499"/>
    </location>
</feature>
<dbReference type="GO" id="GO:0005829">
    <property type="term" value="C:cytosol"/>
    <property type="evidence" value="ECO:0007669"/>
    <property type="project" value="TreeGrafter"/>
</dbReference>
<dbReference type="Pfam" id="PF25440">
    <property type="entry name" value="Beta-prop_RIC1_2nd"/>
    <property type="match status" value="1"/>
</dbReference>
<reference evidence="6" key="1">
    <citation type="submission" date="2014-05" db="EMBL/GenBank/DDBJ databases">
        <authorList>
            <person name="Chronopoulou M."/>
        </authorList>
    </citation>
    <scope>NUCLEOTIDE SEQUENCE</scope>
    <source>
        <tissue evidence="6">Whole organism</tissue>
    </source>
</reference>
<dbReference type="GO" id="GO:0006886">
    <property type="term" value="P:intracellular protein transport"/>
    <property type="evidence" value="ECO:0007669"/>
    <property type="project" value="InterPro"/>
</dbReference>
<feature type="region of interest" description="Disordered" evidence="4">
    <location>
        <begin position="1045"/>
        <end position="1100"/>
    </location>
</feature>
<feature type="domain" description="RIC1 C-terminal alpha solenoid region" evidence="5">
    <location>
        <begin position="844"/>
        <end position="1009"/>
    </location>
</feature>
<feature type="compositionally biased region" description="Basic and acidic residues" evidence="4">
    <location>
        <begin position="1463"/>
        <end position="1477"/>
    </location>
</feature>
<dbReference type="InterPro" id="IPR040096">
    <property type="entry name" value="Ric1"/>
</dbReference>
<dbReference type="InterPro" id="IPR036322">
    <property type="entry name" value="WD40_repeat_dom_sf"/>
</dbReference>
<feature type="compositionally biased region" description="Polar residues" evidence="4">
    <location>
        <begin position="1192"/>
        <end position="1201"/>
    </location>
</feature>
<feature type="compositionally biased region" description="Polar residues" evidence="4">
    <location>
        <begin position="1213"/>
        <end position="1228"/>
    </location>
</feature>
<comment type="subcellular location">
    <subcellularLocation>
        <location evidence="1">Membrane</location>
    </subcellularLocation>
</comment>
<feature type="region of interest" description="Disordered" evidence="4">
    <location>
        <begin position="1004"/>
        <end position="1024"/>
    </location>
</feature>
<dbReference type="Pfam" id="PF07064">
    <property type="entry name" value="RIC1"/>
    <property type="match status" value="1"/>
</dbReference>
<evidence type="ECO:0000313" key="6">
    <source>
        <dbReference type="EMBL" id="CDW28912.1"/>
    </source>
</evidence>
<evidence type="ECO:0000256" key="4">
    <source>
        <dbReference type="SAM" id="MobiDB-lite"/>
    </source>
</evidence>
<keyword evidence="2" id="KW-0472">Membrane</keyword>
<dbReference type="PANTHER" id="PTHR22746">
    <property type="entry name" value="RAB6A-GEF COMPLEX PARTNER PROTEIN 1"/>
    <property type="match status" value="1"/>
</dbReference>
<evidence type="ECO:0000256" key="3">
    <source>
        <dbReference type="ARBA" id="ARBA00029879"/>
    </source>
</evidence>
<dbReference type="OrthoDB" id="67540at2759"/>
<evidence type="ECO:0000259" key="5">
    <source>
        <dbReference type="Pfam" id="PF07064"/>
    </source>
</evidence>
<accession>A0A0K2TTD8</accession>
<protein>
    <recommendedName>
        <fullName evidence="3">Protein RIC1 homolog</fullName>
    </recommendedName>
</protein>
<dbReference type="InterPro" id="IPR009771">
    <property type="entry name" value="RIC1_C"/>
</dbReference>
<dbReference type="PANTHER" id="PTHR22746:SF10">
    <property type="entry name" value="GUANINE NUCLEOTIDE EXCHANGE FACTOR SUBUNIT RIC1"/>
    <property type="match status" value="1"/>
</dbReference>
<organism evidence="6">
    <name type="scientific">Lepeophtheirus salmonis</name>
    <name type="common">Salmon louse</name>
    <name type="synonym">Caligus salmonis</name>
    <dbReference type="NCBI Taxonomy" id="72036"/>
    <lineage>
        <taxon>Eukaryota</taxon>
        <taxon>Metazoa</taxon>
        <taxon>Ecdysozoa</taxon>
        <taxon>Arthropoda</taxon>
        <taxon>Crustacea</taxon>
        <taxon>Multicrustacea</taxon>
        <taxon>Hexanauplia</taxon>
        <taxon>Copepoda</taxon>
        <taxon>Siphonostomatoida</taxon>
        <taxon>Caligidae</taxon>
        <taxon>Lepeophtheirus</taxon>
    </lineage>
</organism>
<evidence type="ECO:0000256" key="1">
    <source>
        <dbReference type="ARBA" id="ARBA00004370"/>
    </source>
</evidence>
<feature type="compositionally biased region" description="Polar residues" evidence="4">
    <location>
        <begin position="1045"/>
        <end position="1071"/>
    </location>
</feature>
<dbReference type="SUPFAM" id="SSF50978">
    <property type="entry name" value="WD40 repeat-like"/>
    <property type="match status" value="1"/>
</dbReference>
<proteinExistence type="predicted"/>
<name>A0A0K2TTD8_LEPSM</name>
<dbReference type="EMBL" id="HACA01011551">
    <property type="protein sequence ID" value="CDW28912.1"/>
    <property type="molecule type" value="Transcribed_RNA"/>
</dbReference>
<evidence type="ECO:0000256" key="2">
    <source>
        <dbReference type="ARBA" id="ARBA00023136"/>
    </source>
</evidence>